<protein>
    <recommendedName>
        <fullName evidence="6">DUF4165 domain-containing protein</fullName>
    </recommendedName>
</protein>
<feature type="domain" description="Ig-like" evidence="3">
    <location>
        <begin position="563"/>
        <end position="719"/>
    </location>
</feature>
<reference evidence="5" key="1">
    <citation type="submission" date="2017-08" db="EMBL/GenBank/DDBJ databases">
        <title>Complete sequence of p23141-1.</title>
        <authorList>
            <person name="Feng J."/>
            <person name="Yin Z."/>
            <person name="Zeng L."/>
            <person name="Jiang X."/>
            <person name="Zhan Z."/>
            <person name="Luo W."/>
            <person name="Zhao Y."/>
            <person name="Zhou D."/>
        </authorList>
    </citation>
    <scope>NUCLEOTIDE SEQUENCE</scope>
    <source>
        <strain evidence="5">23141</strain>
        <plasmid evidence="5">p23141-2</plasmid>
    </source>
</reference>
<evidence type="ECO:0000259" key="3">
    <source>
        <dbReference type="Pfam" id="PF13750"/>
    </source>
</evidence>
<geneLocation type="plasmid" evidence="5">
    <name>p23141-2</name>
</geneLocation>
<evidence type="ECO:0000313" key="5">
    <source>
        <dbReference type="EMBL" id="AUF80384.1"/>
    </source>
</evidence>
<dbReference type="Pfam" id="PF12245">
    <property type="entry name" value="Big_3_2"/>
    <property type="match status" value="1"/>
</dbReference>
<feature type="domain" description="Ig-like" evidence="2">
    <location>
        <begin position="156"/>
        <end position="282"/>
    </location>
</feature>
<organism evidence="5">
    <name type="scientific">Raoultella ornithinolytica</name>
    <name type="common">Klebsiella ornithinolytica</name>
    <dbReference type="NCBI Taxonomy" id="54291"/>
    <lineage>
        <taxon>Bacteria</taxon>
        <taxon>Pseudomonadati</taxon>
        <taxon>Pseudomonadota</taxon>
        <taxon>Gammaproteobacteria</taxon>
        <taxon>Enterobacterales</taxon>
        <taxon>Enterobacteriaceae</taxon>
        <taxon>Klebsiella/Raoultella group</taxon>
        <taxon>Raoultella</taxon>
    </lineage>
</organism>
<evidence type="ECO:0000256" key="1">
    <source>
        <dbReference type="SAM" id="SignalP"/>
    </source>
</evidence>
<evidence type="ECO:0008006" key="6">
    <source>
        <dbReference type="Google" id="ProtNLM"/>
    </source>
</evidence>
<dbReference type="InterPro" id="IPR025429">
    <property type="entry name" value="DUF4165"/>
</dbReference>
<accession>A0A2H4ZGM1</accession>
<feature type="chain" id="PRO_5014198321" description="DUF4165 domain-containing protein" evidence="1">
    <location>
        <begin position="23"/>
        <end position="821"/>
    </location>
</feature>
<dbReference type="AlphaFoldDB" id="A0A2H4ZGM1"/>
<name>A0A2H4ZGM1_RAOOR</name>
<keyword evidence="5" id="KW-0614">Plasmid</keyword>
<proteinExistence type="predicted"/>
<sequence length="821" mass="88864">MASPIKRFPMSFPQFLHHSALAMTVSIAASMLSIANARVYEYTFTDIHGAQKSVSESAPYLNPHGSFNVLLIGGLDQQIRISVFRDTDTNAVFSTTTGIITVDDRIASSSGNYFYGKTVTIPPISDGRYTIKSDILDSKSSVVSTTSHLVVIDTVGPTSDNFSVPWIPGYNMVVTGQRWELGQGQEAAINLAIKNINDLSGFDKAIVQIIKPDGSTQSSYEMTYDEGSKAATAPITKGGGAIAKATWMPVSDADVEYRFRAFLYDKAGNFTQVPDQTFLFDSSAGEYELFAVADPNSTTSVVPGIATGYIKYTAGMTVNTNPVTLVYKIPKHNYRAYNKAGLSFGSLLTEVNGYVYIKQSTPVGTSFTIHNGYQYGGGNSSYNIKLSSTAPKSPSIKSYATTFSTIGSFSAGTMKFTNKDLPGEYQSATVIVDPRDYVQSFYNITQGYEVCTIPQGEISCTGPFSYSINKGNGYLAHYFIVRNPDKTLSSNQFEIRSIWNTDLIPKITGYDYKEENKSVLVYVSQPGNGSWRDVLMLSKVEILDTISNAVLLTGTKVAMSGEEYTYAFDLSGIPEGSYNLAFSATDTFNNTSQLPFQSLVVDNTPPSISFSYEGKPLLTESTVYGLENISISVIDALSSSEIYQMVLQGGPTSDDVELGFVKNSDGTFTPLYPRLFPSLDANTDKYTLLVKAKDSAGNVSTNSIRFAYYPKNLIVLDQLNTLAVNKALSLSTGEPLAVLKASQLRRNDGSLAKGIQTALVTVRSDASFPLSIIGNIVNPGETKEIQIDLGTVGNDVVIPIFPGTNGIVGSAGFIVEFPQLK</sequence>
<evidence type="ECO:0000259" key="2">
    <source>
        <dbReference type="Pfam" id="PF12245"/>
    </source>
</evidence>
<feature type="domain" description="DUF4165" evidence="4">
    <location>
        <begin position="35"/>
        <end position="154"/>
    </location>
</feature>
<dbReference type="InterPro" id="IPR022038">
    <property type="entry name" value="Ig-like_bact"/>
</dbReference>
<evidence type="ECO:0000259" key="4">
    <source>
        <dbReference type="Pfam" id="PF13752"/>
    </source>
</evidence>
<dbReference type="Pfam" id="PF13752">
    <property type="entry name" value="DUF4165"/>
    <property type="match status" value="1"/>
</dbReference>
<dbReference type="Pfam" id="PF13750">
    <property type="entry name" value="Big_3_3"/>
    <property type="match status" value="1"/>
</dbReference>
<keyword evidence="1" id="KW-0732">Signal</keyword>
<feature type="signal peptide" evidence="1">
    <location>
        <begin position="1"/>
        <end position="22"/>
    </location>
</feature>
<dbReference type="EMBL" id="MF788070">
    <property type="protein sequence ID" value="AUF80384.1"/>
    <property type="molecule type" value="Genomic_DNA"/>
</dbReference>